<dbReference type="InterPro" id="IPR002550">
    <property type="entry name" value="CNNM"/>
</dbReference>
<evidence type="ECO:0000256" key="4">
    <source>
        <dbReference type="ARBA" id="ARBA00022692"/>
    </source>
</evidence>
<evidence type="ECO:0000256" key="8">
    <source>
        <dbReference type="ARBA" id="ARBA00023136"/>
    </source>
</evidence>
<dbReference type="SUPFAM" id="SSF54631">
    <property type="entry name" value="CBS-domain pair"/>
    <property type="match status" value="1"/>
</dbReference>
<dbReference type="CDD" id="cd04590">
    <property type="entry name" value="CBS_pair_CorC_HlyC_assoc"/>
    <property type="match status" value="1"/>
</dbReference>
<dbReference type="Gene3D" id="3.10.580.10">
    <property type="entry name" value="CBS-domain"/>
    <property type="match status" value="1"/>
</dbReference>
<reference evidence="14 15" key="1">
    <citation type="submission" date="2016-10" db="EMBL/GenBank/DDBJ databases">
        <authorList>
            <person name="Varghese N."/>
            <person name="Submissions S."/>
        </authorList>
    </citation>
    <scope>NUCLEOTIDE SEQUENCE [LARGE SCALE GENOMIC DNA]</scope>
    <source>
        <strain evidence="14 15">DSM 13796</strain>
    </source>
</reference>
<feature type="domain" description="CBS" evidence="12">
    <location>
        <begin position="287"/>
        <end position="344"/>
    </location>
</feature>
<dbReference type="Pfam" id="PF00571">
    <property type="entry name" value="CBS"/>
    <property type="match status" value="2"/>
</dbReference>
<accession>A0A1I5YA47</accession>
<dbReference type="Pfam" id="PF01595">
    <property type="entry name" value="CNNM"/>
    <property type="match status" value="1"/>
</dbReference>
<keyword evidence="3" id="KW-1003">Cell membrane</keyword>
<proteinExistence type="inferred from homology"/>
<dbReference type="InterPro" id="IPR016169">
    <property type="entry name" value="FAD-bd_PCMH_sub2"/>
</dbReference>
<dbReference type="EMBL" id="FOXX01000002">
    <property type="protein sequence ID" value="SFQ41101.1"/>
    <property type="molecule type" value="Genomic_DNA"/>
</dbReference>
<keyword evidence="7 9" id="KW-0129">CBS domain</keyword>
<keyword evidence="5" id="KW-0677">Repeat</keyword>
<feature type="domain" description="CNNM transmembrane" evidence="13">
    <location>
        <begin position="1"/>
        <end position="201"/>
    </location>
</feature>
<dbReference type="SMART" id="SM01091">
    <property type="entry name" value="CorC_HlyC"/>
    <property type="match status" value="1"/>
</dbReference>
<feature type="transmembrane region" description="Helical" evidence="11">
    <location>
        <begin position="6"/>
        <end position="27"/>
    </location>
</feature>
<keyword evidence="4 10" id="KW-0812">Transmembrane</keyword>
<dbReference type="Gene3D" id="3.30.465.10">
    <property type="match status" value="1"/>
</dbReference>
<evidence type="ECO:0000256" key="7">
    <source>
        <dbReference type="ARBA" id="ARBA00023122"/>
    </source>
</evidence>
<evidence type="ECO:0000313" key="14">
    <source>
        <dbReference type="EMBL" id="SFQ41101.1"/>
    </source>
</evidence>
<evidence type="ECO:0000259" key="12">
    <source>
        <dbReference type="PROSITE" id="PS51371"/>
    </source>
</evidence>
<dbReference type="PANTHER" id="PTHR43099:SF2">
    <property type="entry name" value="UPF0053 PROTEIN YRKA"/>
    <property type="match status" value="1"/>
</dbReference>
<dbReference type="InterPro" id="IPR005170">
    <property type="entry name" value="Transptr-assoc_dom"/>
</dbReference>
<evidence type="ECO:0000256" key="1">
    <source>
        <dbReference type="ARBA" id="ARBA00004651"/>
    </source>
</evidence>
<name>A0A1I5YA47_9BACI</name>
<comment type="caution">
    <text evidence="14">The sequence shown here is derived from an EMBL/GenBank/DDBJ whole genome shotgun (WGS) entry which is preliminary data.</text>
</comment>
<organism evidence="14 15">
    <name type="scientific">Priestia endophytica DSM 13796</name>
    <dbReference type="NCBI Taxonomy" id="1121089"/>
    <lineage>
        <taxon>Bacteria</taxon>
        <taxon>Bacillati</taxon>
        <taxon>Bacillota</taxon>
        <taxon>Bacilli</taxon>
        <taxon>Bacillales</taxon>
        <taxon>Bacillaceae</taxon>
        <taxon>Priestia</taxon>
    </lineage>
</organism>
<dbReference type="PANTHER" id="PTHR43099">
    <property type="entry name" value="UPF0053 PROTEIN YRKA"/>
    <property type="match status" value="1"/>
</dbReference>
<dbReference type="PROSITE" id="PS51846">
    <property type="entry name" value="CNNM"/>
    <property type="match status" value="1"/>
</dbReference>
<protein>
    <submittedName>
        <fullName evidence="14">Hemolysin, contains CBS domains</fullName>
    </submittedName>
</protein>
<evidence type="ECO:0000256" key="6">
    <source>
        <dbReference type="ARBA" id="ARBA00022989"/>
    </source>
</evidence>
<dbReference type="InterPro" id="IPR044751">
    <property type="entry name" value="Ion_transp-like_CBS"/>
</dbReference>
<dbReference type="Pfam" id="PF03471">
    <property type="entry name" value="CorC_HlyC"/>
    <property type="match status" value="1"/>
</dbReference>
<keyword evidence="6 10" id="KW-1133">Transmembrane helix</keyword>
<dbReference type="InterPro" id="IPR000644">
    <property type="entry name" value="CBS_dom"/>
</dbReference>
<evidence type="ECO:0000256" key="2">
    <source>
        <dbReference type="ARBA" id="ARBA00006337"/>
    </source>
</evidence>
<dbReference type="Proteomes" id="UP000182762">
    <property type="component" value="Unassembled WGS sequence"/>
</dbReference>
<evidence type="ECO:0000256" key="9">
    <source>
        <dbReference type="PROSITE-ProRule" id="PRU00703"/>
    </source>
</evidence>
<keyword evidence="15" id="KW-1185">Reference proteome</keyword>
<feature type="transmembrane region" description="Helical" evidence="11">
    <location>
        <begin position="134"/>
        <end position="156"/>
    </location>
</feature>
<comment type="similarity">
    <text evidence="2">Belongs to the UPF0053 family.</text>
</comment>
<dbReference type="RefSeq" id="WP_061803844.1">
    <property type="nucleotide sequence ID" value="NZ_FOXX01000002.1"/>
</dbReference>
<dbReference type="InterPro" id="IPR046342">
    <property type="entry name" value="CBS_dom_sf"/>
</dbReference>
<evidence type="ECO:0000256" key="3">
    <source>
        <dbReference type="ARBA" id="ARBA00022475"/>
    </source>
</evidence>
<evidence type="ECO:0000256" key="5">
    <source>
        <dbReference type="ARBA" id="ARBA00022737"/>
    </source>
</evidence>
<feature type="transmembrane region" description="Helical" evidence="11">
    <location>
        <begin position="97"/>
        <end position="122"/>
    </location>
</feature>
<dbReference type="SUPFAM" id="SSF56176">
    <property type="entry name" value="FAD-binding/transporter-associated domain-like"/>
    <property type="match status" value="1"/>
</dbReference>
<dbReference type="GeneID" id="93710056"/>
<dbReference type="InterPro" id="IPR036318">
    <property type="entry name" value="FAD-bd_PCMH-like_sf"/>
</dbReference>
<evidence type="ECO:0000313" key="15">
    <source>
        <dbReference type="Proteomes" id="UP000182762"/>
    </source>
</evidence>
<evidence type="ECO:0000256" key="11">
    <source>
        <dbReference type="SAM" id="Phobius"/>
    </source>
</evidence>
<keyword evidence="8 10" id="KW-0472">Membrane</keyword>
<dbReference type="InterPro" id="IPR051676">
    <property type="entry name" value="UPF0053_domain"/>
</dbReference>
<feature type="domain" description="CBS" evidence="12">
    <location>
        <begin position="220"/>
        <end position="279"/>
    </location>
</feature>
<evidence type="ECO:0000256" key="10">
    <source>
        <dbReference type="PROSITE-ProRule" id="PRU01193"/>
    </source>
</evidence>
<sequence>MIFLNLFIIVILIALTAMFVSTEFAIVKIRHSKIKQMVEENIKGAEAAEQVVSHLDEYLSACQLGITVTALGIGWIGESTIESILHPLFVFLHLEPYVPRAFSIVLAFLIVTFLHVVIGELAPKTFAIQKAERITVMFSPFLIWFYRITYPFIWLLNHSARMITKTFGLHSVSEHEMAHSEEELRLLLSESYERGEINQSEFRYVDRIFEFDDRVAHEIMIPRTEMVAVNKNMTMKEFSQYTDQQPYTRYPVIEGDKDHVIGLINVKEALKSYVREDSANSRTIEELIKPIITVLDSIPVRDLLLKMQKERIHMAILFDEYGGTQGLVTVEDILEEIVGEIRDEFDVNEIPYIQTLSKTQYILDGKVLIEEVNHLLGISIEEDEVDTIGGYLLLQQIGDGSNLYADVEGYRFTPKNMIGNQIKSVEVNKIPAEH</sequence>
<gene>
    <name evidence="14" type="ORF">SAMN02745910_01336</name>
</gene>
<comment type="subcellular location">
    <subcellularLocation>
        <location evidence="1">Cell membrane</location>
        <topology evidence="1">Multi-pass membrane protein</topology>
    </subcellularLocation>
</comment>
<dbReference type="PROSITE" id="PS51371">
    <property type="entry name" value="CBS"/>
    <property type="match status" value="2"/>
</dbReference>
<dbReference type="SMART" id="SM00116">
    <property type="entry name" value="CBS"/>
    <property type="match status" value="2"/>
</dbReference>
<evidence type="ECO:0000259" key="13">
    <source>
        <dbReference type="PROSITE" id="PS51846"/>
    </source>
</evidence>